<proteinExistence type="predicted"/>
<accession>A0A511YYY2</accession>
<name>A0A511YYY2_9CELL</name>
<keyword evidence="2" id="KW-1185">Reference proteome</keyword>
<evidence type="ECO:0008006" key="3">
    <source>
        <dbReference type="Google" id="ProtNLM"/>
    </source>
</evidence>
<evidence type="ECO:0000313" key="2">
    <source>
        <dbReference type="Proteomes" id="UP000321484"/>
    </source>
</evidence>
<dbReference type="AlphaFoldDB" id="A0A511YYY2"/>
<organism evidence="1 2">
    <name type="scientific">Actinotalea fermentans</name>
    <dbReference type="NCBI Taxonomy" id="43671"/>
    <lineage>
        <taxon>Bacteria</taxon>
        <taxon>Bacillati</taxon>
        <taxon>Actinomycetota</taxon>
        <taxon>Actinomycetes</taxon>
        <taxon>Micrococcales</taxon>
        <taxon>Cellulomonadaceae</taxon>
        <taxon>Actinotalea</taxon>
    </lineage>
</organism>
<dbReference type="Proteomes" id="UP000321484">
    <property type="component" value="Unassembled WGS sequence"/>
</dbReference>
<dbReference type="RefSeq" id="WP_034249335.1">
    <property type="nucleotide sequence ID" value="NZ_BJYK01000007.1"/>
</dbReference>
<evidence type="ECO:0000313" key="1">
    <source>
        <dbReference type="EMBL" id="GEN80417.1"/>
    </source>
</evidence>
<dbReference type="EMBL" id="BJYK01000007">
    <property type="protein sequence ID" value="GEN80417.1"/>
    <property type="molecule type" value="Genomic_DNA"/>
</dbReference>
<sequence length="102" mass="10537">MTGGGHEVDTEELRACGSGMVRAGDAITGTAARGATPGRAGYGGADLTRAADTFEARFTYLLRRLGDEAEDIGVSMRGSAFAYEESDAMIAASMDDLGGMLH</sequence>
<gene>
    <name evidence="1" type="ORF">AFE02nite_21510</name>
</gene>
<reference evidence="1 2" key="1">
    <citation type="submission" date="2019-07" db="EMBL/GenBank/DDBJ databases">
        <title>Whole genome shotgun sequence of Actinotalea fermentans NBRC 105374.</title>
        <authorList>
            <person name="Hosoyama A."/>
            <person name="Uohara A."/>
            <person name="Ohji S."/>
            <person name="Ichikawa N."/>
        </authorList>
    </citation>
    <scope>NUCLEOTIDE SEQUENCE [LARGE SCALE GENOMIC DNA]</scope>
    <source>
        <strain evidence="1 2">NBRC 105374</strain>
    </source>
</reference>
<protein>
    <recommendedName>
        <fullName evidence="3">ESX-1 secretion-associated protein</fullName>
    </recommendedName>
</protein>
<comment type="caution">
    <text evidence="1">The sequence shown here is derived from an EMBL/GenBank/DDBJ whole genome shotgun (WGS) entry which is preliminary data.</text>
</comment>